<protein>
    <submittedName>
        <fullName evidence="1">Uncharacterized protein</fullName>
    </submittedName>
</protein>
<accession>A0ABR9M620</accession>
<name>A0ABR9M620_9ACTN</name>
<gene>
    <name evidence="1" type="ORF">H4W80_006597</name>
</gene>
<proteinExistence type="predicted"/>
<dbReference type="EMBL" id="JADBEK010000001">
    <property type="protein sequence ID" value="MBE1588339.1"/>
    <property type="molecule type" value="Genomic_DNA"/>
</dbReference>
<evidence type="ECO:0000313" key="2">
    <source>
        <dbReference type="Proteomes" id="UP000633509"/>
    </source>
</evidence>
<organism evidence="1 2">
    <name type="scientific">Nonomuraea angiospora</name>
    <dbReference type="NCBI Taxonomy" id="46172"/>
    <lineage>
        <taxon>Bacteria</taxon>
        <taxon>Bacillati</taxon>
        <taxon>Actinomycetota</taxon>
        <taxon>Actinomycetes</taxon>
        <taxon>Streptosporangiales</taxon>
        <taxon>Streptosporangiaceae</taxon>
        <taxon>Nonomuraea</taxon>
    </lineage>
</organism>
<sequence>MGLGDEPVPELIIEGEWTPRRQQNLGVLVAQTADGQLRQLDEVLQHRHTQLVQRGVRKFLLELRPGRPDHPEPGRRMSGVFQQGTLADARLAFQHQRAALSRTSSAGQFVDALL</sequence>
<reference evidence="1 2" key="1">
    <citation type="submission" date="2020-10" db="EMBL/GenBank/DDBJ databases">
        <title>Sequencing the genomes of 1000 actinobacteria strains.</title>
        <authorList>
            <person name="Klenk H.-P."/>
        </authorList>
    </citation>
    <scope>NUCLEOTIDE SEQUENCE [LARGE SCALE GENOMIC DNA]</scope>
    <source>
        <strain evidence="1 2">DSM 43173</strain>
    </source>
</reference>
<dbReference type="Proteomes" id="UP000633509">
    <property type="component" value="Unassembled WGS sequence"/>
</dbReference>
<evidence type="ECO:0000313" key="1">
    <source>
        <dbReference type="EMBL" id="MBE1588339.1"/>
    </source>
</evidence>
<comment type="caution">
    <text evidence="1">The sequence shown here is derived from an EMBL/GenBank/DDBJ whole genome shotgun (WGS) entry which is preliminary data.</text>
</comment>
<keyword evidence="2" id="KW-1185">Reference proteome</keyword>